<evidence type="ECO:0000313" key="1">
    <source>
        <dbReference type="EMBL" id="AXK40466.1"/>
    </source>
</evidence>
<dbReference type="EMBL" id="REGR01000014">
    <property type="protein sequence ID" value="RXZ42500.1"/>
    <property type="molecule type" value="Genomic_DNA"/>
</dbReference>
<reference evidence="2 4" key="2">
    <citation type="submission" date="2018-10" db="EMBL/GenBank/DDBJ databases">
        <title>Draft genome of Fastidiocella sp. strain 375T, a bacterium isolated from a karstic cave dripping water.</title>
        <authorList>
            <person name="Coelho C."/>
            <person name="Verissimo A."/>
            <person name="Tiago I."/>
        </authorList>
    </citation>
    <scope>NUCLEOTIDE SEQUENCE [LARGE SCALE GENOMIC DNA]</scope>
    <source>
        <strain evidence="2 4">CAVE-375</strain>
    </source>
</reference>
<dbReference type="OrthoDB" id="5298161at2"/>
<evidence type="ECO:0000313" key="3">
    <source>
        <dbReference type="Proteomes" id="UP000254537"/>
    </source>
</evidence>
<proteinExistence type="predicted"/>
<reference evidence="1 3" key="1">
    <citation type="submission" date="2018-07" db="EMBL/GenBank/DDBJ databases">
        <title>Crenobacter cavernae sp. nov., isolated from a karst cave.</title>
        <authorList>
            <person name="Zhu H."/>
        </authorList>
    </citation>
    <scope>NUCLEOTIDE SEQUENCE [LARGE SCALE GENOMIC DNA]</scope>
    <source>
        <strain evidence="1 3">K1W11S-77</strain>
    </source>
</reference>
<accession>A0A345Y964</accession>
<dbReference type="PROSITE" id="PS51257">
    <property type="entry name" value="PROKAR_LIPOPROTEIN"/>
    <property type="match status" value="1"/>
</dbReference>
<keyword evidence="4" id="KW-1185">Reference proteome</keyword>
<dbReference type="Proteomes" id="UP000290682">
    <property type="component" value="Unassembled WGS sequence"/>
</dbReference>
<gene>
    <name evidence="1" type="ORF">DWG20_14070</name>
    <name evidence="2" type="ORF">EBB06_11370</name>
</gene>
<organism evidence="1 3">
    <name type="scientific">Crenobacter cavernae</name>
    <dbReference type="NCBI Taxonomy" id="2290923"/>
    <lineage>
        <taxon>Bacteria</taxon>
        <taxon>Pseudomonadati</taxon>
        <taxon>Pseudomonadota</taxon>
        <taxon>Betaproteobacteria</taxon>
        <taxon>Neisseriales</taxon>
        <taxon>Neisseriaceae</taxon>
        <taxon>Crenobacter</taxon>
    </lineage>
</organism>
<evidence type="ECO:0000313" key="4">
    <source>
        <dbReference type="Proteomes" id="UP000290682"/>
    </source>
</evidence>
<dbReference type="Proteomes" id="UP000254537">
    <property type="component" value="Chromosome"/>
</dbReference>
<dbReference type="EMBL" id="CP031337">
    <property type="protein sequence ID" value="AXK40466.1"/>
    <property type="molecule type" value="Genomic_DNA"/>
</dbReference>
<dbReference type="KEGG" id="ccah:DWG20_14070"/>
<name>A0A345Y964_9NEIS</name>
<dbReference type="RefSeq" id="WP_115434393.1">
    <property type="nucleotide sequence ID" value="NZ_CP031337.1"/>
</dbReference>
<sequence length="155" mass="15730">MNTLARTLLVGTIAAGTLLTGCSTSDSAQVYSKGQMRQAQTVEFGTVVSVNPVKMEGQGNELINFGGVALGGLAGSTIGHGRGSAAGAIVGAMAGGLATGAAQRSIGTKNAFEVTVRLDRGQRMISIVQEADVALQNGQRVRVLSGNGNDRVLPM</sequence>
<evidence type="ECO:0000313" key="2">
    <source>
        <dbReference type="EMBL" id="RXZ42500.1"/>
    </source>
</evidence>
<evidence type="ECO:0008006" key="5">
    <source>
        <dbReference type="Google" id="ProtNLM"/>
    </source>
</evidence>
<dbReference type="AlphaFoldDB" id="A0A345Y964"/>
<protein>
    <recommendedName>
        <fullName evidence="5">Glycine zipper 2TM domain-containing protein</fullName>
    </recommendedName>
</protein>